<evidence type="ECO:0000313" key="2">
    <source>
        <dbReference type="Proteomes" id="UP000325945"/>
    </source>
</evidence>
<dbReference type="InterPro" id="IPR036404">
    <property type="entry name" value="Jacalin-like_lectin_dom_sf"/>
</dbReference>
<dbReference type="Proteomes" id="UP000325945">
    <property type="component" value="Unassembled WGS sequence"/>
</dbReference>
<protein>
    <recommendedName>
        <fullName evidence="3">Jacalin-type lectin domain-containing protein</fullName>
    </recommendedName>
</protein>
<gene>
    <name evidence="1" type="ORF">BDV39DRAFT_218810</name>
</gene>
<dbReference type="SUPFAM" id="SSF51101">
    <property type="entry name" value="Mannose-binding lectins"/>
    <property type="match status" value="1"/>
</dbReference>
<organism evidence="1 2">
    <name type="scientific">Aspergillus sergii</name>
    <dbReference type="NCBI Taxonomy" id="1034303"/>
    <lineage>
        <taxon>Eukaryota</taxon>
        <taxon>Fungi</taxon>
        <taxon>Dikarya</taxon>
        <taxon>Ascomycota</taxon>
        <taxon>Pezizomycotina</taxon>
        <taxon>Eurotiomycetes</taxon>
        <taxon>Eurotiomycetidae</taxon>
        <taxon>Eurotiales</taxon>
        <taxon>Aspergillaceae</taxon>
        <taxon>Aspergillus</taxon>
        <taxon>Aspergillus subgen. Circumdati</taxon>
    </lineage>
</organism>
<reference evidence="2" key="1">
    <citation type="submission" date="2019-04" db="EMBL/GenBank/DDBJ databases">
        <title>Friends and foes A comparative genomics studyof 23 Aspergillus species from section Flavi.</title>
        <authorList>
            <consortium name="DOE Joint Genome Institute"/>
            <person name="Kjaerbolling I."/>
            <person name="Vesth T."/>
            <person name="Frisvad J.C."/>
            <person name="Nybo J.L."/>
            <person name="Theobald S."/>
            <person name="Kildgaard S."/>
            <person name="Isbrandt T."/>
            <person name="Kuo A."/>
            <person name="Sato A."/>
            <person name="Lyhne E.K."/>
            <person name="Kogle M.E."/>
            <person name="Wiebenga A."/>
            <person name="Kun R.S."/>
            <person name="Lubbers R.J."/>
            <person name="Makela M.R."/>
            <person name="Barry K."/>
            <person name="Chovatia M."/>
            <person name="Clum A."/>
            <person name="Daum C."/>
            <person name="Haridas S."/>
            <person name="He G."/>
            <person name="LaButti K."/>
            <person name="Lipzen A."/>
            <person name="Mondo S."/>
            <person name="Riley R."/>
            <person name="Salamov A."/>
            <person name="Simmons B.A."/>
            <person name="Magnuson J.K."/>
            <person name="Henrissat B."/>
            <person name="Mortensen U.H."/>
            <person name="Larsen T.O."/>
            <person name="Devries R.P."/>
            <person name="Grigoriev I.V."/>
            <person name="Machida M."/>
            <person name="Baker S.E."/>
            <person name="Andersen M.R."/>
        </authorList>
    </citation>
    <scope>NUCLEOTIDE SEQUENCE [LARGE SCALE GENOMIC DNA]</scope>
    <source>
        <strain evidence="2">CBS 130017</strain>
    </source>
</reference>
<dbReference type="Gene3D" id="2.100.10.30">
    <property type="entry name" value="Jacalin-like lectin domain"/>
    <property type="match status" value="1"/>
</dbReference>
<dbReference type="AlphaFoldDB" id="A0A5N6XF61"/>
<evidence type="ECO:0000313" key="1">
    <source>
        <dbReference type="EMBL" id="KAE8331572.1"/>
    </source>
</evidence>
<name>A0A5N6XF61_9EURO</name>
<evidence type="ECO:0008006" key="3">
    <source>
        <dbReference type="Google" id="ProtNLM"/>
    </source>
</evidence>
<sequence>MSNTSNTSNTWEPIGNTIVNYAINKTSEPIIGFLLRNDDNCVTKVTAYVGRYEPTGGDILYGIELTYKDGKRSIQVETRGESSKSLSLDHGEKISHMVIRATDRVDGLEVNTNRDQHFTVGGSGGEHHEQNTGNGLLLGFHGTYKYGQLWSMGGIFQRSLEDISDDGV</sequence>
<proteinExistence type="predicted"/>
<accession>A0A5N6XF61</accession>
<dbReference type="EMBL" id="ML741769">
    <property type="protein sequence ID" value="KAE8331572.1"/>
    <property type="molecule type" value="Genomic_DNA"/>
</dbReference>
<keyword evidence="2" id="KW-1185">Reference proteome</keyword>